<feature type="domain" description="Helicase ATP-binding" evidence="1">
    <location>
        <begin position="32"/>
        <end position="184"/>
    </location>
</feature>
<dbReference type="Pfam" id="PF04851">
    <property type="entry name" value="ResIII"/>
    <property type="match status" value="1"/>
</dbReference>
<dbReference type="GO" id="GO:0003677">
    <property type="term" value="F:DNA binding"/>
    <property type="evidence" value="ECO:0007669"/>
    <property type="project" value="InterPro"/>
</dbReference>
<dbReference type="PANTHER" id="PTHR47396:SF1">
    <property type="entry name" value="ATP-DEPENDENT HELICASE IRC3-RELATED"/>
    <property type="match status" value="1"/>
</dbReference>
<protein>
    <submittedName>
        <fullName evidence="3">DEAD/DEAH box helicase</fullName>
    </submittedName>
</protein>
<dbReference type="GO" id="GO:0016787">
    <property type="term" value="F:hydrolase activity"/>
    <property type="evidence" value="ECO:0007669"/>
    <property type="project" value="InterPro"/>
</dbReference>
<dbReference type="CDD" id="cd18799">
    <property type="entry name" value="SF2_C_EcoAI-like"/>
    <property type="match status" value="1"/>
</dbReference>
<dbReference type="Gene3D" id="3.40.50.300">
    <property type="entry name" value="P-loop containing nucleotide triphosphate hydrolases"/>
    <property type="match status" value="2"/>
</dbReference>
<organism evidence="3 4">
    <name type="scientific">Salinimicrobium profundisediminis</name>
    <dbReference type="NCBI Taxonomy" id="2994553"/>
    <lineage>
        <taxon>Bacteria</taxon>
        <taxon>Pseudomonadati</taxon>
        <taxon>Bacteroidota</taxon>
        <taxon>Flavobacteriia</taxon>
        <taxon>Flavobacteriales</taxon>
        <taxon>Flavobacteriaceae</taxon>
        <taxon>Salinimicrobium</taxon>
    </lineage>
</organism>
<evidence type="ECO:0000259" key="2">
    <source>
        <dbReference type="PROSITE" id="PS51194"/>
    </source>
</evidence>
<dbReference type="GO" id="GO:0004386">
    <property type="term" value="F:helicase activity"/>
    <property type="evidence" value="ECO:0007669"/>
    <property type="project" value="UniProtKB-KW"/>
</dbReference>
<sequence length="505" mass="58737">MTQDTFGIVEKKMDKELYEYQQEDIDKIFKVLEAHPERYNLLYQLPTGGGKTVIFSQIVREYIQRANKKVLILTHRIELCKQTSRMLTGFGVHNKIINSSIKELPDQDEFMCFVAMVETLNNRLNDDKVELDNLGMVIIDEAHYNSFRKLFKFFNKCFILGVTATPLSSNIKLPMKDNYRELIVGDSISSLISKGFLAKANTYSYDVGLSTLKVGINGDYTVKSSEELYSNFSMQEKLLDAYMEKSQGKKTLIFNNGINTSKEVYETFRNAGYDVRHLDNTTSKQDRKDILRWFRKKPDAILTSVSILTTGFDEPSVESIILNRATKSLTLYYQMIGRGSRVLPGKSEFSVIDLGNNAARFGLWSAPIDWKQIFRSPDYFLENLVSDEEIEQNFRYEMPKELRKKFANTKDVSFDVDEEYDDIIKKGLKSKTVLERSLDQHTTMCVENSEDVFDARLLAKELEEDIAYRIRKYSYCISNSTKNYRDWLREDYMRKLRQKINQATF</sequence>
<dbReference type="GO" id="GO:0005524">
    <property type="term" value="F:ATP binding"/>
    <property type="evidence" value="ECO:0007669"/>
    <property type="project" value="InterPro"/>
</dbReference>
<keyword evidence="3" id="KW-0067">ATP-binding</keyword>
<dbReference type="RefSeq" id="WP_266068588.1">
    <property type="nucleotide sequence ID" value="NZ_JAPJDA010000005.1"/>
</dbReference>
<proteinExistence type="predicted"/>
<keyword evidence="3" id="KW-0347">Helicase</keyword>
<accession>A0A9X3CXL6</accession>
<dbReference type="PROSITE" id="PS51194">
    <property type="entry name" value="HELICASE_CTER"/>
    <property type="match status" value="1"/>
</dbReference>
<evidence type="ECO:0000313" key="3">
    <source>
        <dbReference type="EMBL" id="MCX2837369.1"/>
    </source>
</evidence>
<keyword evidence="3" id="KW-0378">Hydrolase</keyword>
<evidence type="ECO:0000313" key="4">
    <source>
        <dbReference type="Proteomes" id="UP001148482"/>
    </source>
</evidence>
<dbReference type="InterPro" id="IPR014001">
    <property type="entry name" value="Helicase_ATP-bd"/>
</dbReference>
<gene>
    <name evidence="3" type="ORF">OQ279_04330</name>
</gene>
<dbReference type="Pfam" id="PF00271">
    <property type="entry name" value="Helicase_C"/>
    <property type="match status" value="1"/>
</dbReference>
<comment type="caution">
    <text evidence="3">The sequence shown here is derived from an EMBL/GenBank/DDBJ whole genome shotgun (WGS) entry which is preliminary data.</text>
</comment>
<dbReference type="PANTHER" id="PTHR47396">
    <property type="entry name" value="TYPE I RESTRICTION ENZYME ECOKI R PROTEIN"/>
    <property type="match status" value="1"/>
</dbReference>
<dbReference type="EMBL" id="JAPJDA010000005">
    <property type="protein sequence ID" value="MCX2837369.1"/>
    <property type="molecule type" value="Genomic_DNA"/>
</dbReference>
<dbReference type="AlphaFoldDB" id="A0A9X3CXL6"/>
<dbReference type="GO" id="GO:0005829">
    <property type="term" value="C:cytosol"/>
    <property type="evidence" value="ECO:0007669"/>
    <property type="project" value="TreeGrafter"/>
</dbReference>
<dbReference type="InterPro" id="IPR027417">
    <property type="entry name" value="P-loop_NTPase"/>
</dbReference>
<dbReference type="InterPro" id="IPR050742">
    <property type="entry name" value="Helicase_Restrict-Modif_Enz"/>
</dbReference>
<dbReference type="SMART" id="SM00490">
    <property type="entry name" value="HELICc"/>
    <property type="match status" value="1"/>
</dbReference>
<dbReference type="Proteomes" id="UP001148482">
    <property type="component" value="Unassembled WGS sequence"/>
</dbReference>
<keyword evidence="3" id="KW-0547">Nucleotide-binding</keyword>
<reference evidence="3" key="1">
    <citation type="submission" date="2022-11" db="EMBL/GenBank/DDBJ databases">
        <title>Salinimicrobium profundisediminis sp. nov., isolated from deep-sea sediment of the Mariana Trench.</title>
        <authorList>
            <person name="Fu H."/>
        </authorList>
    </citation>
    <scope>NUCLEOTIDE SEQUENCE</scope>
    <source>
        <strain evidence="3">MT39</strain>
    </source>
</reference>
<dbReference type="SUPFAM" id="SSF52540">
    <property type="entry name" value="P-loop containing nucleoside triphosphate hydrolases"/>
    <property type="match status" value="1"/>
</dbReference>
<evidence type="ECO:0000259" key="1">
    <source>
        <dbReference type="PROSITE" id="PS51192"/>
    </source>
</evidence>
<feature type="domain" description="Helicase C-terminal" evidence="2">
    <location>
        <begin position="238"/>
        <end position="406"/>
    </location>
</feature>
<dbReference type="SMART" id="SM00487">
    <property type="entry name" value="DEXDc"/>
    <property type="match status" value="1"/>
</dbReference>
<keyword evidence="4" id="KW-1185">Reference proteome</keyword>
<dbReference type="InterPro" id="IPR006935">
    <property type="entry name" value="Helicase/UvrB_N"/>
</dbReference>
<dbReference type="InterPro" id="IPR001650">
    <property type="entry name" value="Helicase_C-like"/>
</dbReference>
<name>A0A9X3CXL6_9FLAO</name>
<dbReference type="PROSITE" id="PS51192">
    <property type="entry name" value="HELICASE_ATP_BIND_1"/>
    <property type="match status" value="1"/>
</dbReference>